<organism evidence="2 3">
    <name type="scientific">Carnobacterium divergens</name>
    <name type="common">Lactobacillus divergens</name>
    <dbReference type="NCBI Taxonomy" id="2748"/>
    <lineage>
        <taxon>Bacteria</taxon>
        <taxon>Bacillati</taxon>
        <taxon>Bacillota</taxon>
        <taxon>Bacilli</taxon>
        <taxon>Lactobacillales</taxon>
        <taxon>Carnobacteriaceae</taxon>
        <taxon>Carnobacterium</taxon>
    </lineage>
</organism>
<evidence type="ECO:0000313" key="2">
    <source>
        <dbReference type="EMBL" id="TFJ27427.1"/>
    </source>
</evidence>
<gene>
    <name evidence="2" type="ORF">CKN69_06140</name>
</gene>
<accession>A0A7Z8G4H8</accession>
<evidence type="ECO:0008006" key="4">
    <source>
        <dbReference type="Google" id="ProtNLM"/>
    </source>
</evidence>
<evidence type="ECO:0000313" key="3">
    <source>
        <dbReference type="Proteomes" id="UP000297938"/>
    </source>
</evidence>
<dbReference type="RefSeq" id="WP_135025965.1">
    <property type="nucleotide sequence ID" value="NZ_JBFUWK010000004.1"/>
</dbReference>
<sequence>MKTKHWLGIMTIIGLFVAMSLMIVKGLNSDPTIKATQEDQATSTVLKLQANPIQDLNTSFDVQLELPAELTTKVELEVPPFISFDEAKAIKQNEHVKATITYQQATSTVIIQPYQKETAVEAVDDDVSEISNPVLKLPFIAKELGEGTLRAKAESQEIVTQDVFVVDPEAKDDALIDFTPMTDSIAPTVPDTTIEDSTLEPMQIKALALEPRAGTDVSTWAEFTSALGSPAVSVINVTADLTRGTGTAAGTYTRSITINGNGHTIDFGANNGSITLGAGPVGSVLELNDLTVKKAGAAAIVTATAANSSRWEVVVRNVNGAETGNVSSFINVPNGTITVDGGNSTYNLSNANTVFTAMNFNVINGAKLNSSVDGNNYYSSVAGSKVTINGGSVIHFYSEADVAMQMTARTDFEVSDPGTLLNVEGNSNSTGDGGALISIVGAGTEINVKNQAEIKIHSKRTVAMLMNSSGGVFNVSGGSKLNLQSDNNANNFGATLRFRISGNMTFNVSENSEINITKTGGAAPAVRMYGTDNKFIVNSGGKVAIRNYGNGTPNNGGVDAGNQGIYYTDNRGDFELTGKGSEVKVLADNGPAIDMGARTGSITAGEGTVFVAQGNTRAATSGIFNTGVSTISVDKPLFYDFRNDRTGGGYVFDVRANSTFTSTQSDLSVWNIGDNLDGDPAKNWSLFDYVLSGANFVTINSTNVPTEFNTSVNSYGSKGASSYSRMSGNNAAPIVDELRMPTNADKSIFGHVKVPIGTTDGRDSWTDESYVVVQVTKPNGTVSEFTAPTIGMNNNSPGLSIYGEKPRAGMFKITLPNNQFVETGDQVKVIKAWRGVSDPSSNRNHSSLPEDLIAPDRISKDVTPPTPTKIKDEATINNATKQISGHSAEPNSLVSITVNETEITGSVVVASNGSWTFDLPRYLEKNDIVQIFLQDQVGSAIGVDNPPVTNNTVGNKNPKTTLAYHDAIFEAAPKVTIQDVLPDTNKVVKSVSVNNSTNTTQVGSILTYTLDISNNKAAAIDTKWRDIYAVDTLDIGLDVDLSSVKVNGSNLPADNVQFNETTRELKINVNDLTTQESVRVTFDTKVNAKGINKTILNTATAIGKSPREVEPFKPGANDPTATMQTYQAVSNTIPNPGGSVFGVLEFVSAPSSISFGEDLKVSAKNQIYGIETMKDNLTVQDSRAIKSSWTMTAKMVSILTSTSGHELPNAVRYSSNGESTIINQTATTIMEHTNKNDDPLTINDTWSKENEGLILKIDGGKAKAESYSGTIQWTLQDTPPNK</sequence>
<evidence type="ECO:0000256" key="1">
    <source>
        <dbReference type="SAM" id="Phobius"/>
    </source>
</evidence>
<dbReference type="EMBL" id="NRPP01000010">
    <property type="protein sequence ID" value="TFJ27427.1"/>
    <property type="molecule type" value="Genomic_DNA"/>
</dbReference>
<dbReference type="Gene3D" id="2.60.40.740">
    <property type="match status" value="1"/>
</dbReference>
<proteinExistence type="predicted"/>
<name>A0A7Z8G4H8_CARDV</name>
<reference evidence="2 3" key="1">
    <citation type="journal article" date="2018" name="Int. J. Food Microbiol.">
        <title>Growth of Carnobacterium spp. isolated from chilled vacuum-packaged meat under relevant acidic conditions.</title>
        <authorList>
            <person name="Zhang P."/>
            <person name="Badoni M."/>
            <person name="Ganzle M."/>
            <person name="Yang X."/>
        </authorList>
    </citation>
    <scope>NUCLEOTIDE SEQUENCE [LARGE SCALE GENOMIC DNA]</scope>
    <source>
        <strain evidence="2 3">B2</strain>
    </source>
</reference>
<keyword evidence="1" id="KW-0472">Membrane</keyword>
<dbReference type="Pfam" id="PF20585">
    <property type="entry name" value="Pectate_lyase_5"/>
    <property type="match status" value="1"/>
</dbReference>
<protein>
    <recommendedName>
        <fullName evidence="4">Bacterial Ig domain-containing protein</fullName>
    </recommendedName>
</protein>
<keyword evidence="1" id="KW-0812">Transmembrane</keyword>
<feature type="transmembrane region" description="Helical" evidence="1">
    <location>
        <begin position="7"/>
        <end position="27"/>
    </location>
</feature>
<keyword evidence="1" id="KW-1133">Transmembrane helix</keyword>
<dbReference type="Proteomes" id="UP000297938">
    <property type="component" value="Unassembled WGS sequence"/>
</dbReference>
<comment type="caution">
    <text evidence="2">The sequence shown here is derived from an EMBL/GenBank/DDBJ whole genome shotgun (WGS) entry which is preliminary data.</text>
</comment>
<dbReference type="InterPro" id="IPR046776">
    <property type="entry name" value="Pectate_lyase_5"/>
</dbReference>